<name>A0A2P5F7C4_TREOI</name>
<dbReference type="Proteomes" id="UP000237000">
    <property type="component" value="Unassembled WGS sequence"/>
</dbReference>
<reference evidence="3" key="1">
    <citation type="submission" date="2016-06" db="EMBL/GenBank/DDBJ databases">
        <title>Parallel loss of symbiosis genes in relatives of nitrogen-fixing non-legume Parasponia.</title>
        <authorList>
            <person name="Van Velzen R."/>
            <person name="Holmer R."/>
            <person name="Bu F."/>
            <person name="Rutten L."/>
            <person name="Van Zeijl A."/>
            <person name="Liu W."/>
            <person name="Santuari L."/>
            <person name="Cao Q."/>
            <person name="Sharma T."/>
            <person name="Shen D."/>
            <person name="Roswanjaya Y."/>
            <person name="Wardhani T."/>
            <person name="Kalhor M.S."/>
            <person name="Jansen J."/>
            <person name="Van den Hoogen J."/>
            <person name="Gungor B."/>
            <person name="Hartog M."/>
            <person name="Hontelez J."/>
            <person name="Verver J."/>
            <person name="Yang W.-C."/>
            <person name="Schijlen E."/>
            <person name="Repin R."/>
            <person name="Schilthuizen M."/>
            <person name="Schranz E."/>
            <person name="Heidstra R."/>
            <person name="Miyata K."/>
            <person name="Fedorova E."/>
            <person name="Kohlen W."/>
            <person name="Bisseling T."/>
            <person name="Smit S."/>
            <person name="Geurts R."/>
        </authorList>
    </citation>
    <scope>NUCLEOTIDE SEQUENCE [LARGE SCALE GENOMIC DNA]</scope>
    <source>
        <strain evidence="3">cv. RG33-2</strain>
    </source>
</reference>
<dbReference type="InParanoid" id="A0A2P5F7C4"/>
<gene>
    <name evidence="2" type="ORF">TorRG33x02_106650</name>
</gene>
<accession>A0A2P5F7C4</accession>
<dbReference type="EMBL" id="JXTC01000057">
    <property type="protein sequence ID" value="PON93681.1"/>
    <property type="molecule type" value="Genomic_DNA"/>
</dbReference>
<keyword evidence="3" id="KW-1185">Reference proteome</keyword>
<feature type="region of interest" description="Disordered" evidence="1">
    <location>
        <begin position="1"/>
        <end position="50"/>
    </location>
</feature>
<comment type="caution">
    <text evidence="2">The sequence shown here is derived from an EMBL/GenBank/DDBJ whole genome shotgun (WGS) entry which is preliminary data.</text>
</comment>
<protein>
    <submittedName>
        <fullName evidence="2">Uncharacterized protein</fullName>
    </submittedName>
</protein>
<organism evidence="2 3">
    <name type="scientific">Trema orientale</name>
    <name type="common">Charcoal tree</name>
    <name type="synonym">Celtis orientalis</name>
    <dbReference type="NCBI Taxonomy" id="63057"/>
    <lineage>
        <taxon>Eukaryota</taxon>
        <taxon>Viridiplantae</taxon>
        <taxon>Streptophyta</taxon>
        <taxon>Embryophyta</taxon>
        <taxon>Tracheophyta</taxon>
        <taxon>Spermatophyta</taxon>
        <taxon>Magnoliopsida</taxon>
        <taxon>eudicotyledons</taxon>
        <taxon>Gunneridae</taxon>
        <taxon>Pentapetalae</taxon>
        <taxon>rosids</taxon>
        <taxon>fabids</taxon>
        <taxon>Rosales</taxon>
        <taxon>Cannabaceae</taxon>
        <taxon>Trema</taxon>
    </lineage>
</organism>
<proteinExistence type="predicted"/>
<evidence type="ECO:0000313" key="3">
    <source>
        <dbReference type="Proteomes" id="UP000237000"/>
    </source>
</evidence>
<feature type="compositionally biased region" description="Basic and acidic residues" evidence="1">
    <location>
        <begin position="9"/>
        <end position="18"/>
    </location>
</feature>
<evidence type="ECO:0000313" key="2">
    <source>
        <dbReference type="EMBL" id="PON93681.1"/>
    </source>
</evidence>
<feature type="region of interest" description="Disordered" evidence="1">
    <location>
        <begin position="87"/>
        <end position="107"/>
    </location>
</feature>
<dbReference type="OrthoDB" id="1928179at2759"/>
<feature type="compositionally biased region" description="Polar residues" evidence="1">
    <location>
        <begin position="87"/>
        <end position="98"/>
    </location>
</feature>
<dbReference type="AlphaFoldDB" id="A0A2P5F7C4"/>
<sequence>MSKLQENQYVEKENDTVNRVDGNQNDSGSNVSETKKTESNDTNAKTATEKVEMRVIMQTLEMDPIIIGQQLHMKSSRWILIANHSSLPQDGTDTTQNQGEKEENINNTEDESIWQNILLEKAQNPSTVVRHRLDRWVDLD</sequence>
<feature type="compositionally biased region" description="Polar residues" evidence="1">
    <location>
        <begin position="21"/>
        <end position="32"/>
    </location>
</feature>
<evidence type="ECO:0000256" key="1">
    <source>
        <dbReference type="SAM" id="MobiDB-lite"/>
    </source>
</evidence>